<evidence type="ECO:0000313" key="1">
    <source>
        <dbReference type="EMBL" id="KAF0500238.1"/>
    </source>
</evidence>
<name>A0A8H4AIJ9_GIGMA</name>
<keyword evidence="2" id="KW-1185">Reference proteome</keyword>
<sequence length="118" mass="14110">MSSILEWHNLFFNWLKEGHSIIRLDKALQSIYLPTYQLQDKDICTWKAMLNAYGYTNITPFTKDISHLEFWTRSKNSTINWANLKKLYKDKMLDLNFILLITIANSTDIVFWRHSINH</sequence>
<proteinExistence type="predicted"/>
<comment type="caution">
    <text evidence="1">The sequence shown here is derived from an EMBL/GenBank/DDBJ whole genome shotgun (WGS) entry which is preliminary data.</text>
</comment>
<organism evidence="1 2">
    <name type="scientific">Gigaspora margarita</name>
    <dbReference type="NCBI Taxonomy" id="4874"/>
    <lineage>
        <taxon>Eukaryota</taxon>
        <taxon>Fungi</taxon>
        <taxon>Fungi incertae sedis</taxon>
        <taxon>Mucoromycota</taxon>
        <taxon>Glomeromycotina</taxon>
        <taxon>Glomeromycetes</taxon>
        <taxon>Diversisporales</taxon>
        <taxon>Gigasporaceae</taxon>
        <taxon>Gigaspora</taxon>
    </lineage>
</organism>
<gene>
    <name evidence="1" type="ORF">F8M41_020329</name>
</gene>
<dbReference type="Proteomes" id="UP000439903">
    <property type="component" value="Unassembled WGS sequence"/>
</dbReference>
<dbReference type="EMBL" id="WTPW01000555">
    <property type="protein sequence ID" value="KAF0500238.1"/>
    <property type="molecule type" value="Genomic_DNA"/>
</dbReference>
<reference evidence="1 2" key="1">
    <citation type="journal article" date="2019" name="Environ. Microbiol.">
        <title>At the nexus of three kingdoms: the genome of the mycorrhizal fungus Gigaspora margarita provides insights into plant, endobacterial and fungal interactions.</title>
        <authorList>
            <person name="Venice F."/>
            <person name="Ghignone S."/>
            <person name="Salvioli di Fossalunga A."/>
            <person name="Amselem J."/>
            <person name="Novero M."/>
            <person name="Xianan X."/>
            <person name="Sedzielewska Toro K."/>
            <person name="Morin E."/>
            <person name="Lipzen A."/>
            <person name="Grigoriev I.V."/>
            <person name="Henrissat B."/>
            <person name="Martin F.M."/>
            <person name="Bonfante P."/>
        </authorList>
    </citation>
    <scope>NUCLEOTIDE SEQUENCE [LARGE SCALE GENOMIC DNA]</scope>
    <source>
        <strain evidence="1 2">BEG34</strain>
    </source>
</reference>
<accession>A0A8H4AIJ9</accession>
<evidence type="ECO:0000313" key="2">
    <source>
        <dbReference type="Proteomes" id="UP000439903"/>
    </source>
</evidence>
<dbReference type="OrthoDB" id="2445812at2759"/>
<protein>
    <submittedName>
        <fullName evidence="1">Uncharacterized protein</fullName>
    </submittedName>
</protein>
<dbReference type="AlphaFoldDB" id="A0A8H4AIJ9"/>